<gene>
    <name evidence="1" type="ORF">LSH36_748g02075</name>
</gene>
<comment type="caution">
    <text evidence="1">The sequence shown here is derived from an EMBL/GenBank/DDBJ whole genome shotgun (WGS) entry which is preliminary data.</text>
</comment>
<dbReference type="EMBL" id="JAODUP010000748">
    <property type="protein sequence ID" value="KAK2144545.1"/>
    <property type="molecule type" value="Genomic_DNA"/>
</dbReference>
<evidence type="ECO:0000313" key="1">
    <source>
        <dbReference type="EMBL" id="KAK2144545.1"/>
    </source>
</evidence>
<name>A0AAD9J2Q2_9ANNE</name>
<proteinExistence type="predicted"/>
<reference evidence="1" key="1">
    <citation type="journal article" date="2023" name="Mol. Biol. Evol.">
        <title>Third-Generation Sequencing Reveals the Adaptive Role of the Epigenome in Three Deep-Sea Polychaetes.</title>
        <authorList>
            <person name="Perez M."/>
            <person name="Aroh O."/>
            <person name="Sun Y."/>
            <person name="Lan Y."/>
            <person name="Juniper S.K."/>
            <person name="Young C.R."/>
            <person name="Angers B."/>
            <person name="Qian P.Y."/>
        </authorList>
    </citation>
    <scope>NUCLEOTIDE SEQUENCE</scope>
    <source>
        <strain evidence="1">P08H-3</strain>
    </source>
</reference>
<accession>A0AAD9J2Q2</accession>
<sequence length="117" mass="13406">MAWKRIGFDNIIIIVGDPEHHRKKSCIGKDTLHGNIDRKRISDLNAIYNPLSYVGIKIRTWYRVMTQHGRLPMPCTTIGIVKYFGEALSTSCDSRLTRPGCRPEYDQLKATSVEIKE</sequence>
<organism evidence="1 2">
    <name type="scientific">Paralvinella palmiformis</name>
    <dbReference type="NCBI Taxonomy" id="53620"/>
    <lineage>
        <taxon>Eukaryota</taxon>
        <taxon>Metazoa</taxon>
        <taxon>Spiralia</taxon>
        <taxon>Lophotrochozoa</taxon>
        <taxon>Annelida</taxon>
        <taxon>Polychaeta</taxon>
        <taxon>Sedentaria</taxon>
        <taxon>Canalipalpata</taxon>
        <taxon>Terebellida</taxon>
        <taxon>Terebelliformia</taxon>
        <taxon>Alvinellidae</taxon>
        <taxon>Paralvinella</taxon>
    </lineage>
</organism>
<protein>
    <submittedName>
        <fullName evidence="1">Uncharacterized protein</fullName>
    </submittedName>
</protein>
<dbReference type="Proteomes" id="UP001208570">
    <property type="component" value="Unassembled WGS sequence"/>
</dbReference>
<dbReference type="AlphaFoldDB" id="A0AAD9J2Q2"/>
<evidence type="ECO:0000313" key="2">
    <source>
        <dbReference type="Proteomes" id="UP001208570"/>
    </source>
</evidence>
<keyword evidence="2" id="KW-1185">Reference proteome</keyword>